<dbReference type="OrthoDB" id="21342at2"/>
<dbReference type="PANTHER" id="PTHR43046">
    <property type="entry name" value="GDP-MANNOSE MANNOSYL HYDROLASE"/>
    <property type="match status" value="1"/>
</dbReference>
<evidence type="ECO:0000256" key="2">
    <source>
        <dbReference type="ARBA" id="ARBA00022801"/>
    </source>
</evidence>
<comment type="cofactor">
    <cofactor evidence="1">
        <name>Mg(2+)</name>
        <dbReference type="ChEBI" id="CHEBI:18420"/>
    </cofactor>
</comment>
<sequence>MSEDARTDSGSPTPSPGRFQVIPAAYVLLRRGRAVAPSGHDEVLLQLRRGTGYFDGHWAAGAAGHVEPGESVFAAAAREAHEELGVTIMAAALHPITAMHRTNGNGQPIDERVDFFFECREWSGTPALQEDKAADLAWFPLDALPTPVVPHELFVLDGLRTGTLAATVAYGFPGTALSG</sequence>
<keyword evidence="5" id="KW-1185">Reference proteome</keyword>
<proteinExistence type="predicted"/>
<evidence type="ECO:0000313" key="4">
    <source>
        <dbReference type="EMBL" id="AMB60165.1"/>
    </source>
</evidence>
<dbReference type="SUPFAM" id="SSF55811">
    <property type="entry name" value="Nudix"/>
    <property type="match status" value="1"/>
</dbReference>
<dbReference type="InterPro" id="IPR020084">
    <property type="entry name" value="NUDIX_hydrolase_CS"/>
</dbReference>
<dbReference type="GO" id="GO:0016787">
    <property type="term" value="F:hydrolase activity"/>
    <property type="evidence" value="ECO:0007669"/>
    <property type="project" value="UniProtKB-KW"/>
</dbReference>
<gene>
    <name evidence="4" type="ORF">AWU67_16315</name>
</gene>
<dbReference type="EMBL" id="CP014145">
    <property type="protein sequence ID" value="AMB60165.1"/>
    <property type="molecule type" value="Genomic_DNA"/>
</dbReference>
<dbReference type="Gene3D" id="3.90.79.10">
    <property type="entry name" value="Nucleoside Triphosphate Pyrophosphohydrolase"/>
    <property type="match status" value="1"/>
</dbReference>
<keyword evidence="2" id="KW-0378">Hydrolase</keyword>
<evidence type="ECO:0000313" key="5">
    <source>
        <dbReference type="Proteomes" id="UP000058305"/>
    </source>
</evidence>
<dbReference type="KEGG" id="mvd:AWU67_16315"/>
<dbReference type="RefSeq" id="WP_067231539.1">
    <property type="nucleotide sequence ID" value="NZ_CP014145.1"/>
</dbReference>
<dbReference type="Proteomes" id="UP000058305">
    <property type="component" value="Chromosome"/>
</dbReference>
<reference evidence="5" key="2">
    <citation type="submission" date="2016-01" db="EMBL/GenBank/DDBJ databases">
        <title>First complete genome sequence of a species in the genus Microterricola, an extremophilic cold active enzyme producing strain ERGS5:02 isolated from Sikkim Himalaya.</title>
        <authorList>
            <person name="Kumar R."/>
            <person name="Singh D."/>
            <person name="Swarnkar M.K."/>
        </authorList>
    </citation>
    <scope>NUCLEOTIDE SEQUENCE [LARGE SCALE GENOMIC DNA]</scope>
    <source>
        <strain evidence="5">ERGS5:02</strain>
    </source>
</reference>
<dbReference type="Pfam" id="PF00293">
    <property type="entry name" value="NUDIX"/>
    <property type="match status" value="1"/>
</dbReference>
<evidence type="ECO:0000259" key="3">
    <source>
        <dbReference type="PROSITE" id="PS51462"/>
    </source>
</evidence>
<name>A0A109QXM2_9MICO</name>
<dbReference type="PANTHER" id="PTHR43046:SF16">
    <property type="entry name" value="ADP-RIBOSE PYROPHOSPHATASE YJHB-RELATED"/>
    <property type="match status" value="1"/>
</dbReference>
<dbReference type="PROSITE" id="PS51462">
    <property type="entry name" value="NUDIX"/>
    <property type="match status" value="1"/>
</dbReference>
<accession>A0A109QXM2</accession>
<dbReference type="AlphaFoldDB" id="A0A109QXM2"/>
<protein>
    <submittedName>
        <fullName evidence="4">DNA mismatch repair protein MutT</fullName>
    </submittedName>
</protein>
<dbReference type="PROSITE" id="PS00893">
    <property type="entry name" value="NUDIX_BOX"/>
    <property type="match status" value="1"/>
</dbReference>
<organism evidence="4 5">
    <name type="scientific">Microterricola viridarii</name>
    <dbReference type="NCBI Taxonomy" id="412690"/>
    <lineage>
        <taxon>Bacteria</taxon>
        <taxon>Bacillati</taxon>
        <taxon>Actinomycetota</taxon>
        <taxon>Actinomycetes</taxon>
        <taxon>Micrococcales</taxon>
        <taxon>Microbacteriaceae</taxon>
        <taxon>Microterricola</taxon>
    </lineage>
</organism>
<feature type="domain" description="Nudix hydrolase" evidence="3">
    <location>
        <begin position="20"/>
        <end position="161"/>
    </location>
</feature>
<evidence type="ECO:0000256" key="1">
    <source>
        <dbReference type="ARBA" id="ARBA00001946"/>
    </source>
</evidence>
<dbReference type="InterPro" id="IPR000086">
    <property type="entry name" value="NUDIX_hydrolase_dom"/>
</dbReference>
<dbReference type="InterPro" id="IPR015797">
    <property type="entry name" value="NUDIX_hydrolase-like_dom_sf"/>
</dbReference>
<reference evidence="4 5" key="1">
    <citation type="journal article" date="2016" name="J. Biotechnol.">
        <title>First complete genome sequence of a species in the genus Microterricola, an extremophilic cold active enzyme producing bacterial strain ERGS5:02 isolated from Sikkim Himalaya.</title>
        <authorList>
            <person name="Himanshu"/>
            <person name="Swarnkar M.K."/>
            <person name="Singh D."/>
            <person name="Kumar R."/>
        </authorList>
    </citation>
    <scope>NUCLEOTIDE SEQUENCE [LARGE SCALE GENOMIC DNA]</scope>
    <source>
        <strain evidence="4 5">ERGS5:02</strain>
    </source>
</reference>